<dbReference type="Pfam" id="PF00668">
    <property type="entry name" value="Condensation"/>
    <property type="match status" value="1"/>
</dbReference>
<dbReference type="GO" id="GO:0044550">
    <property type="term" value="P:secondary metabolite biosynthetic process"/>
    <property type="evidence" value="ECO:0007669"/>
    <property type="project" value="TreeGrafter"/>
</dbReference>
<evidence type="ECO:0000256" key="2">
    <source>
        <dbReference type="ARBA" id="ARBA00022553"/>
    </source>
</evidence>
<dbReference type="InterPro" id="IPR020845">
    <property type="entry name" value="AMP-binding_CS"/>
</dbReference>
<dbReference type="InterPro" id="IPR000873">
    <property type="entry name" value="AMP-dep_synth/lig_dom"/>
</dbReference>
<dbReference type="NCBIfam" id="TIGR01733">
    <property type="entry name" value="AA-adenyl-dom"/>
    <property type="match status" value="1"/>
</dbReference>
<dbReference type="GO" id="GO:0031177">
    <property type="term" value="F:phosphopantetheine binding"/>
    <property type="evidence" value="ECO:0007669"/>
    <property type="project" value="TreeGrafter"/>
</dbReference>
<dbReference type="SUPFAM" id="SSF52777">
    <property type="entry name" value="CoA-dependent acyltransferases"/>
    <property type="match status" value="2"/>
</dbReference>
<feature type="domain" description="TubC N-terminal docking" evidence="5">
    <location>
        <begin position="4"/>
        <end position="53"/>
    </location>
</feature>
<dbReference type="InterPro" id="IPR044894">
    <property type="entry name" value="TubC_N_sf"/>
</dbReference>
<dbReference type="Gene3D" id="1.10.10.1830">
    <property type="entry name" value="Non-ribosomal peptide synthase, adenylation domain"/>
    <property type="match status" value="1"/>
</dbReference>
<dbReference type="GO" id="GO:0003824">
    <property type="term" value="F:catalytic activity"/>
    <property type="evidence" value="ECO:0007669"/>
    <property type="project" value="InterPro"/>
</dbReference>
<feature type="domain" description="Condensation" evidence="4">
    <location>
        <begin position="62"/>
        <end position="517"/>
    </location>
</feature>
<dbReference type="HOGENOM" id="CLU_000022_2_4_0"/>
<proteinExistence type="predicted"/>
<feature type="domain" description="AMP-dependent synthetase/ligase" evidence="3">
    <location>
        <begin position="537"/>
        <end position="885"/>
    </location>
</feature>
<protein>
    <submittedName>
        <fullName evidence="6">Amino acid adenylation domain protein</fullName>
    </submittedName>
</protein>
<organism evidence="6">
    <name type="scientific">Candidatus Moduliflexus flocculans</name>
    <dbReference type="NCBI Taxonomy" id="1499966"/>
    <lineage>
        <taxon>Bacteria</taxon>
        <taxon>Candidatus Moduliflexota</taxon>
        <taxon>Candidatus Moduliflexia</taxon>
        <taxon>Candidatus Moduliflexales</taxon>
        <taxon>Candidatus Moduliflexaceae</taxon>
    </lineage>
</organism>
<evidence type="ECO:0000259" key="5">
    <source>
        <dbReference type="Pfam" id="PF18563"/>
    </source>
</evidence>
<dbReference type="CDD" id="cd19531">
    <property type="entry name" value="LCL_NRPS-like"/>
    <property type="match status" value="1"/>
</dbReference>
<dbReference type="GO" id="GO:0043041">
    <property type="term" value="P:amino acid activation for nonribosomal peptide biosynthetic process"/>
    <property type="evidence" value="ECO:0007669"/>
    <property type="project" value="TreeGrafter"/>
</dbReference>
<dbReference type="FunFam" id="2.30.38.10:FF:000001">
    <property type="entry name" value="Non-ribosomal peptide synthetase PvdI"/>
    <property type="match status" value="1"/>
</dbReference>
<dbReference type="FunFam" id="3.40.50.980:FF:000001">
    <property type="entry name" value="Non-ribosomal peptide synthetase"/>
    <property type="match status" value="1"/>
</dbReference>
<keyword evidence="2" id="KW-0597">Phosphoprotein</keyword>
<dbReference type="EMBL" id="DF820457">
    <property type="protein sequence ID" value="GAK51449.1"/>
    <property type="molecule type" value="Genomic_DNA"/>
</dbReference>
<dbReference type="AlphaFoldDB" id="A0A081BM33"/>
<keyword evidence="1" id="KW-0596">Phosphopantetheine</keyword>
<dbReference type="InterPro" id="IPR041464">
    <property type="entry name" value="TubC_N"/>
</dbReference>
<dbReference type="PANTHER" id="PTHR45527:SF1">
    <property type="entry name" value="FATTY ACID SYNTHASE"/>
    <property type="match status" value="1"/>
</dbReference>
<dbReference type="GO" id="GO:0005737">
    <property type="term" value="C:cytoplasm"/>
    <property type="evidence" value="ECO:0007669"/>
    <property type="project" value="TreeGrafter"/>
</dbReference>
<dbReference type="Proteomes" id="UP000030700">
    <property type="component" value="Unassembled WGS sequence"/>
</dbReference>
<dbReference type="Pfam" id="PF00501">
    <property type="entry name" value="AMP-binding"/>
    <property type="match status" value="1"/>
</dbReference>
<dbReference type="Gene3D" id="2.30.38.10">
    <property type="entry name" value="Luciferase, Domain 3"/>
    <property type="match status" value="1"/>
</dbReference>
<dbReference type="CDD" id="cd12117">
    <property type="entry name" value="A_NRPS_Srf_like"/>
    <property type="match status" value="1"/>
</dbReference>
<dbReference type="FunFam" id="3.40.50.12780:FF:000012">
    <property type="entry name" value="Non-ribosomal peptide synthetase"/>
    <property type="match status" value="1"/>
</dbReference>
<dbReference type="Gene3D" id="3.40.50.980">
    <property type="match status" value="2"/>
</dbReference>
<dbReference type="STRING" id="1499966.U14_02693"/>
<dbReference type="InterPro" id="IPR045851">
    <property type="entry name" value="AMP-bd_C_sf"/>
</dbReference>
<name>A0A081BM33_9BACT</name>
<reference evidence="6" key="1">
    <citation type="journal article" date="2015" name="PeerJ">
        <title>First genomic representation of candidate bacterial phylum KSB3 points to enhanced environmental sensing as a trigger of wastewater bulking.</title>
        <authorList>
            <person name="Sekiguchi Y."/>
            <person name="Ohashi A."/>
            <person name="Parks D.H."/>
            <person name="Yamauchi T."/>
            <person name="Tyson G.W."/>
            <person name="Hugenholtz P."/>
        </authorList>
    </citation>
    <scope>NUCLEOTIDE SEQUENCE [LARGE SCALE GENOMIC DNA]</scope>
</reference>
<dbReference type="Pfam" id="PF18563">
    <property type="entry name" value="TubC_N"/>
    <property type="match status" value="1"/>
</dbReference>
<keyword evidence="7" id="KW-1185">Reference proteome</keyword>
<evidence type="ECO:0000256" key="1">
    <source>
        <dbReference type="ARBA" id="ARBA00022450"/>
    </source>
</evidence>
<dbReference type="InterPro" id="IPR023213">
    <property type="entry name" value="CAT-like_dom_sf"/>
</dbReference>
<dbReference type="InterPro" id="IPR010071">
    <property type="entry name" value="AA_adenyl_dom"/>
</dbReference>
<gene>
    <name evidence="6" type="ORF">U14_02693</name>
</gene>
<dbReference type="Gene3D" id="3.30.559.10">
    <property type="entry name" value="Chloramphenicol acetyltransferase-like domain"/>
    <property type="match status" value="1"/>
</dbReference>
<evidence type="ECO:0000313" key="7">
    <source>
        <dbReference type="Proteomes" id="UP000030700"/>
    </source>
</evidence>
<evidence type="ECO:0000259" key="3">
    <source>
        <dbReference type="Pfam" id="PF00501"/>
    </source>
</evidence>
<sequence length="968" mass="109834">MTLAEFLDEIYRLDIRIFVSGERLHYRDPHHALTPELRAKLDHYETTLLAYLRRPQGDSLPFYPLSSIQKTLWVLYQSAPHSEAYNIKFDARIFSKIDIPAFRRALQGLIDRHVSLRTTYITIDGEPVQQIQEQQEVCFDVIDATDWESEERNRCLQEKASQPFDLAHGPLLRASLFSLPKGQYIFWLLIHHIAADFCSLEILINELGVLYAAEIANHPSPLPPLSRQYTDYIRWKLDMLAGAEGEWHRAYFQHRFDGELPILHLPTDRPRPPAQTYHTSSRFFPLSAALTQRLHKTAKRERTTLHALLVSAYVVFLRRHTGQEDMIIGIPASEQGHRHFKGVVGFFDNPLPLRADLSGNPTFRALLRSVHQGIWEAFDHADYPTHLLAKELHLHRDASHPPLFQTIFMLQESQREKNILPFLVGQGDERIDVGGLTMISMGQEEQMMTFVDLQVTMLEDHGSFLTYWQYNSDLFDETTIECMAERFQVLLEGITANPEERIGYLPILTDMERHTLLVEWNQTATDYPKNACIHELFEEQVIQTPDAVAVVYNGERLTYQELNQRANQLAHYLRKYGVGPDVPVGLCLERSIEMVVGLLGILKAGGAYVPLDSSFPNQRLTKMIEDAELSVIITQKMLDFRQPLRKVQTIAFDVAYEEIASESSENLPLAVTSRTRAYIMYTSGSTGEPKGVCIVHQGVIRLVKGTNYITFSPEDTILQLAPISFDASTFEIWGSLLNGATLVLMPGVKPSLKQIAQAIRIHKISTLWLTAGLFHLMIEEHIDDLRSIHQLLAGGDVLSPEHVHKALHTLTDCTLINGYGPTENTTFSCCFPMKGGTLLKNHSIPIGRPIANSQAYILDRHLQPLPIGVAGELFVGGDGLAREYLHASELTHEKFIPHPFSDEPSARLYKTGDIARFLPDGNIEFLGRYDQQVKIRGFRVELGEIETALKNYPVINDVVITTQEHIPG</sequence>
<dbReference type="InterPro" id="IPR001242">
    <property type="entry name" value="Condensation_dom"/>
</dbReference>
<dbReference type="SUPFAM" id="SSF56801">
    <property type="entry name" value="Acetyl-CoA synthetase-like"/>
    <property type="match status" value="1"/>
</dbReference>
<evidence type="ECO:0000259" key="4">
    <source>
        <dbReference type="Pfam" id="PF00668"/>
    </source>
</evidence>
<dbReference type="PANTHER" id="PTHR45527">
    <property type="entry name" value="NONRIBOSOMAL PEPTIDE SYNTHETASE"/>
    <property type="match status" value="1"/>
</dbReference>
<accession>A0A081BM33</accession>
<dbReference type="Gene3D" id="3.30.300.30">
    <property type="match status" value="1"/>
</dbReference>
<dbReference type="PROSITE" id="PS00455">
    <property type="entry name" value="AMP_BINDING"/>
    <property type="match status" value="1"/>
</dbReference>
<dbReference type="Gene3D" id="3.30.559.30">
    <property type="entry name" value="Nonribosomal peptide synthetase, condensation domain"/>
    <property type="match status" value="1"/>
</dbReference>
<evidence type="ECO:0000313" key="6">
    <source>
        <dbReference type="EMBL" id="GAK51449.1"/>
    </source>
</evidence>